<keyword evidence="6" id="KW-1185">Reference proteome</keyword>
<dbReference type="Gene3D" id="3.30.428.10">
    <property type="entry name" value="HIT-like"/>
    <property type="match status" value="1"/>
</dbReference>
<dbReference type="SUPFAM" id="SSF54197">
    <property type="entry name" value="HIT-like"/>
    <property type="match status" value="1"/>
</dbReference>
<feature type="non-terminal residue" evidence="5">
    <location>
        <position position="75"/>
    </location>
</feature>
<dbReference type="Pfam" id="PF11969">
    <property type="entry name" value="DcpS_C"/>
    <property type="match status" value="1"/>
</dbReference>
<evidence type="ECO:0000313" key="6">
    <source>
        <dbReference type="Proteomes" id="UP000274922"/>
    </source>
</evidence>
<dbReference type="OrthoDB" id="1915375at2759"/>
<sequence length="75" mass="8263">CVFCDIADPQGALRDPSRLVYEDETLVVFHDIRPAARGHLQVVPRRHVGSVRDLAADQLRLVAAMRAAGLQMVAQ</sequence>
<evidence type="ECO:0000256" key="2">
    <source>
        <dbReference type="ARBA" id="ARBA00022801"/>
    </source>
</evidence>
<protein>
    <recommendedName>
        <fullName evidence="4">HIT domain-containing protein</fullName>
    </recommendedName>
</protein>
<accession>A0A4P9X4U0</accession>
<proteinExistence type="predicted"/>
<dbReference type="Proteomes" id="UP000274922">
    <property type="component" value="Unassembled WGS sequence"/>
</dbReference>
<feature type="domain" description="HIT" evidence="4">
    <location>
        <begin position="2"/>
        <end position="75"/>
    </location>
</feature>
<keyword evidence="1" id="KW-0547">Nucleotide-binding</keyword>
<dbReference type="PANTHER" id="PTHR12486:SF5">
    <property type="entry name" value="ADENOSINE 5'-MONOPHOSPHORAMIDASE HINT3"/>
    <property type="match status" value="1"/>
</dbReference>
<feature type="non-terminal residue" evidence="5">
    <location>
        <position position="1"/>
    </location>
</feature>
<evidence type="ECO:0000256" key="3">
    <source>
        <dbReference type="PROSITE-ProRule" id="PRU00464"/>
    </source>
</evidence>
<evidence type="ECO:0000256" key="1">
    <source>
        <dbReference type="ARBA" id="ARBA00022741"/>
    </source>
</evidence>
<dbReference type="InterPro" id="IPR036265">
    <property type="entry name" value="HIT-like_sf"/>
</dbReference>
<gene>
    <name evidence="5" type="ORF">CXG81DRAFT_4651</name>
</gene>
<name>A0A4P9X4U0_9FUNG</name>
<reference evidence="6" key="1">
    <citation type="journal article" date="2018" name="Nat. Microbiol.">
        <title>Leveraging single-cell genomics to expand the fungal tree of life.</title>
        <authorList>
            <person name="Ahrendt S.R."/>
            <person name="Quandt C.A."/>
            <person name="Ciobanu D."/>
            <person name="Clum A."/>
            <person name="Salamov A."/>
            <person name="Andreopoulos B."/>
            <person name="Cheng J.F."/>
            <person name="Woyke T."/>
            <person name="Pelin A."/>
            <person name="Henrissat B."/>
            <person name="Reynolds N.K."/>
            <person name="Benny G.L."/>
            <person name="Smith M.E."/>
            <person name="James T.Y."/>
            <person name="Grigoriev I.V."/>
        </authorList>
    </citation>
    <scope>NUCLEOTIDE SEQUENCE [LARGE SCALE GENOMIC DNA]</scope>
    <source>
        <strain evidence="6">ATCC 52028</strain>
    </source>
</reference>
<dbReference type="EMBL" id="ML014235">
    <property type="protein sequence ID" value="RKP00106.1"/>
    <property type="molecule type" value="Genomic_DNA"/>
</dbReference>
<dbReference type="GO" id="GO:0000166">
    <property type="term" value="F:nucleotide binding"/>
    <property type="evidence" value="ECO:0007669"/>
    <property type="project" value="UniProtKB-KW"/>
</dbReference>
<dbReference type="AlphaFoldDB" id="A0A4P9X4U0"/>
<dbReference type="GO" id="GO:0016787">
    <property type="term" value="F:hydrolase activity"/>
    <property type="evidence" value="ECO:0007669"/>
    <property type="project" value="UniProtKB-KW"/>
</dbReference>
<dbReference type="PROSITE" id="PS51084">
    <property type="entry name" value="HIT_2"/>
    <property type="match status" value="1"/>
</dbReference>
<evidence type="ECO:0000259" key="4">
    <source>
        <dbReference type="PROSITE" id="PS51084"/>
    </source>
</evidence>
<evidence type="ECO:0000313" key="5">
    <source>
        <dbReference type="EMBL" id="RKP00106.1"/>
    </source>
</evidence>
<comment type="caution">
    <text evidence="3">Lacks conserved residue(s) required for the propagation of feature annotation.</text>
</comment>
<dbReference type="PANTHER" id="PTHR12486">
    <property type="entry name" value="APRATAXIN-RELATED"/>
    <property type="match status" value="1"/>
</dbReference>
<dbReference type="InterPro" id="IPR011146">
    <property type="entry name" value="HIT-like"/>
</dbReference>
<organism evidence="5 6">
    <name type="scientific">Caulochytrium protostelioides</name>
    <dbReference type="NCBI Taxonomy" id="1555241"/>
    <lineage>
        <taxon>Eukaryota</taxon>
        <taxon>Fungi</taxon>
        <taxon>Fungi incertae sedis</taxon>
        <taxon>Chytridiomycota</taxon>
        <taxon>Chytridiomycota incertae sedis</taxon>
        <taxon>Chytridiomycetes</taxon>
        <taxon>Caulochytriales</taxon>
        <taxon>Caulochytriaceae</taxon>
        <taxon>Caulochytrium</taxon>
    </lineage>
</organism>
<dbReference type="STRING" id="1555241.A0A4P9X4U0"/>
<keyword evidence="2" id="KW-0378">Hydrolase</keyword>